<evidence type="ECO:0000256" key="5">
    <source>
        <dbReference type="ARBA" id="ARBA00022963"/>
    </source>
</evidence>
<proteinExistence type="inferred from homology"/>
<dbReference type="SMART" id="SM00022">
    <property type="entry name" value="PLAc"/>
    <property type="match status" value="1"/>
</dbReference>
<dbReference type="EMBL" id="OZ037952">
    <property type="protein sequence ID" value="CAL1716573.1"/>
    <property type="molecule type" value="Genomic_DNA"/>
</dbReference>
<evidence type="ECO:0000259" key="10">
    <source>
        <dbReference type="PROSITE" id="PS51210"/>
    </source>
</evidence>
<evidence type="ECO:0000256" key="1">
    <source>
        <dbReference type="ARBA" id="ARBA00008780"/>
    </source>
</evidence>
<comment type="similarity">
    <text evidence="1 9">Belongs to the lysophospholipase family.</text>
</comment>
<dbReference type="Proteomes" id="UP001497453">
    <property type="component" value="Chromosome 9"/>
</dbReference>
<keyword evidence="7" id="KW-0325">Glycoprotein</keyword>
<evidence type="ECO:0000313" key="12">
    <source>
        <dbReference type="Proteomes" id="UP001497453"/>
    </source>
</evidence>
<feature type="chain" id="PRO_5044961795" description="Lysophospholipase" evidence="9">
    <location>
        <begin position="23"/>
        <end position="632"/>
    </location>
</feature>
<feature type="domain" description="PLA2c" evidence="10">
    <location>
        <begin position="36"/>
        <end position="632"/>
    </location>
</feature>
<keyword evidence="12" id="KW-1185">Reference proteome</keyword>
<sequence>MLFLFQLAYSVLWVSLYGKTSAQLQAAAADSPQFTACPAGTNLIRPASVSSSGPTQQSLSTFESKYISTRGTTVLPAAWASYFNTVSSYSRAHGLSSQIPAYVSQILTSHAPSVFPRLGVAASGGGYRAAIFGAGVLDALDSRNATSNMAGLGGLLQSASYITGLSGGSWLILSLSQADFPPLPELVFGPSQPGSKPFDGWNAQFDITQAGGTNASLTAAYISTIIQEIVGKAKTGFPVTFADVWARALSRHFVTGTRGDDISTFFATNVTHGAGVTLSGLTGLSTFKSHTQPFPIVLADVLSSNGNKSNIFNETGIFVPLSNTIYEFNPFEFGSFDPMVAAFTPTQFLGSPNNSICVTNFDQLSFVESASSNLFNEFNTSAEALQNSPIGPIIALLNASIPQSPAVELDAASVPNPFFGVPGTQGFVNLDAEEKFLKLVDGGENGEIDPLQPLLVQAREVDTIFAIDAPADNADNFAEGFSIIASQQRASLFPSVYSFPPVPTTVSEFAARNLTKRPTFFGCNSSTSLHSLHTPLIIYIANGAPPLGQEPLTNTATMQTTYEPEQIRGMLNQVFDIATQGIPHVNQRTGTLEKDAEWPVCLACAVVDRARARLGVKRSGICASCLDRYCWS</sequence>
<dbReference type="InterPro" id="IPR016035">
    <property type="entry name" value="Acyl_Trfase/lysoPLipase"/>
</dbReference>
<dbReference type="Pfam" id="PF01735">
    <property type="entry name" value="PLA2_B"/>
    <property type="match status" value="1"/>
</dbReference>
<evidence type="ECO:0000256" key="8">
    <source>
        <dbReference type="PROSITE-ProRule" id="PRU00555"/>
    </source>
</evidence>
<accession>A0ABP1EAT5</accession>
<dbReference type="PROSITE" id="PS51210">
    <property type="entry name" value="PLA2C"/>
    <property type="match status" value="1"/>
</dbReference>
<gene>
    <name evidence="11" type="ORF">GFSPODELE1_LOCUS10809</name>
</gene>
<dbReference type="PANTHER" id="PTHR10728">
    <property type="entry name" value="CYTOSOLIC PHOSPHOLIPASE A2"/>
    <property type="match status" value="1"/>
</dbReference>
<dbReference type="SUPFAM" id="SSF52151">
    <property type="entry name" value="FabD/lysophospholipase-like"/>
    <property type="match status" value="1"/>
</dbReference>
<dbReference type="EC" id="3.1.1.5" evidence="2 9"/>
<evidence type="ECO:0000256" key="3">
    <source>
        <dbReference type="ARBA" id="ARBA00022729"/>
    </source>
</evidence>
<keyword evidence="3 9" id="KW-0732">Signal</keyword>
<name>A0ABP1EAT5_9APHY</name>
<evidence type="ECO:0000256" key="4">
    <source>
        <dbReference type="ARBA" id="ARBA00022801"/>
    </source>
</evidence>
<keyword evidence="6 8" id="KW-0443">Lipid metabolism</keyword>
<evidence type="ECO:0000256" key="9">
    <source>
        <dbReference type="RuleBase" id="RU362103"/>
    </source>
</evidence>
<feature type="signal peptide" evidence="9">
    <location>
        <begin position="1"/>
        <end position="22"/>
    </location>
</feature>
<reference evidence="12" key="1">
    <citation type="submission" date="2024-04" db="EMBL/GenBank/DDBJ databases">
        <authorList>
            <person name="Shaw F."/>
            <person name="Minotto A."/>
        </authorList>
    </citation>
    <scope>NUCLEOTIDE SEQUENCE [LARGE SCALE GENOMIC DNA]</scope>
</reference>
<evidence type="ECO:0000313" key="11">
    <source>
        <dbReference type="EMBL" id="CAL1716573.1"/>
    </source>
</evidence>
<evidence type="ECO:0000256" key="6">
    <source>
        <dbReference type="ARBA" id="ARBA00023098"/>
    </source>
</evidence>
<comment type="catalytic activity">
    <reaction evidence="9">
        <text>a 1-acyl-sn-glycero-3-phosphocholine + H2O = sn-glycerol 3-phosphocholine + a fatty acid + H(+)</text>
        <dbReference type="Rhea" id="RHEA:15177"/>
        <dbReference type="ChEBI" id="CHEBI:15377"/>
        <dbReference type="ChEBI" id="CHEBI:15378"/>
        <dbReference type="ChEBI" id="CHEBI:16870"/>
        <dbReference type="ChEBI" id="CHEBI:28868"/>
        <dbReference type="ChEBI" id="CHEBI:58168"/>
        <dbReference type="EC" id="3.1.1.5"/>
    </reaction>
</comment>
<keyword evidence="5 8" id="KW-0442">Lipid degradation</keyword>
<dbReference type="PANTHER" id="PTHR10728:SF33">
    <property type="entry name" value="LYSOPHOSPHOLIPASE 1-RELATED"/>
    <property type="match status" value="1"/>
</dbReference>
<dbReference type="Gene3D" id="3.40.1090.10">
    <property type="entry name" value="Cytosolic phospholipase A2 catalytic domain"/>
    <property type="match status" value="1"/>
</dbReference>
<organism evidence="11 12">
    <name type="scientific">Somion occarium</name>
    <dbReference type="NCBI Taxonomy" id="3059160"/>
    <lineage>
        <taxon>Eukaryota</taxon>
        <taxon>Fungi</taxon>
        <taxon>Dikarya</taxon>
        <taxon>Basidiomycota</taxon>
        <taxon>Agaricomycotina</taxon>
        <taxon>Agaricomycetes</taxon>
        <taxon>Polyporales</taxon>
        <taxon>Cerrenaceae</taxon>
        <taxon>Somion</taxon>
    </lineage>
</organism>
<protein>
    <recommendedName>
        <fullName evidence="2 9">Lysophospholipase</fullName>
        <ecNumber evidence="2 9">3.1.1.5</ecNumber>
    </recommendedName>
</protein>
<evidence type="ECO:0000256" key="2">
    <source>
        <dbReference type="ARBA" id="ARBA00013274"/>
    </source>
</evidence>
<evidence type="ECO:0000256" key="7">
    <source>
        <dbReference type="ARBA" id="ARBA00023180"/>
    </source>
</evidence>
<dbReference type="InterPro" id="IPR002642">
    <property type="entry name" value="LysoPLipase_cat_dom"/>
</dbReference>
<keyword evidence="4 8" id="KW-0378">Hydrolase</keyword>